<evidence type="ECO:0000259" key="4">
    <source>
        <dbReference type="Pfam" id="PF25796"/>
    </source>
</evidence>
<dbReference type="AlphaFoldDB" id="A0A3E0B0V7"/>
<evidence type="ECO:0000259" key="3">
    <source>
        <dbReference type="Pfam" id="PF25792"/>
    </source>
</evidence>
<dbReference type="Pfam" id="PF25796">
    <property type="entry name" value="BREX_BrxC_4th"/>
    <property type="match status" value="1"/>
</dbReference>
<gene>
    <name evidence="5" type="ORF">DFR63_0642</name>
</gene>
<dbReference type="InterPro" id="IPR058038">
    <property type="entry name" value="BREX_BrxC_wHTH"/>
</dbReference>
<organism evidence="5 6">
    <name type="scientific">Jeotgalicoccus halotolerans</name>
    <dbReference type="NCBI Taxonomy" id="157227"/>
    <lineage>
        <taxon>Bacteria</taxon>
        <taxon>Bacillati</taxon>
        <taxon>Bacillota</taxon>
        <taxon>Bacilli</taxon>
        <taxon>Bacillales</taxon>
        <taxon>Staphylococcaceae</taxon>
        <taxon>Jeotgalicoccus</taxon>
    </lineage>
</organism>
<dbReference type="NCBIfam" id="NF033441">
    <property type="entry name" value="BREX_BrxC"/>
    <property type="match status" value="1"/>
</dbReference>
<name>A0A3E0B0V7_9STAP</name>
<feature type="domain" description="Probable ATP-binding protein BrxC alpha-helical" evidence="3">
    <location>
        <begin position="870"/>
        <end position="991"/>
    </location>
</feature>
<feature type="coiled-coil region" evidence="1">
    <location>
        <begin position="664"/>
        <end position="695"/>
    </location>
</feature>
<dbReference type="InterPro" id="IPR027417">
    <property type="entry name" value="P-loop_NTPase"/>
</dbReference>
<evidence type="ECO:0008006" key="7">
    <source>
        <dbReference type="Google" id="ProtNLM"/>
    </source>
</evidence>
<dbReference type="RefSeq" id="WP_115884287.1">
    <property type="nucleotide sequence ID" value="NZ_CBCSHX010000001.1"/>
</dbReference>
<reference evidence="5 6" key="1">
    <citation type="submission" date="2018-08" db="EMBL/GenBank/DDBJ databases">
        <title>Genomic Encyclopedia of Type Strains, Phase IV (KMG-IV): sequencing the most valuable type-strain genomes for metagenomic binning, comparative biology and taxonomic classification.</title>
        <authorList>
            <person name="Goeker M."/>
        </authorList>
    </citation>
    <scope>NUCLEOTIDE SEQUENCE [LARGE SCALE GENOMIC DNA]</scope>
    <source>
        <strain evidence="5 6">DSM 17274</strain>
    </source>
</reference>
<sequence>MIIKDMFLKDINRDIRGVVKVQQRDEEIVYQELDEYVVTKELKKHFSHFYENYARSVDQPTDKMGVWISGFFGSGKSHFLKILSYLLNNQLVNGKRPVDFFEEKINDPMVYGLMEKSASVETDTILFNIDAKSNTSYTSRDAILRVFKKVFDEHRGYYGDNPAISRMEKFLDDEGNFKLFKKKYEELAQEPWEGNQSNFYFRGEEIIQALAHASNMSEDSARNWFSKIDQADDLTIESFAAEVKGFIDSKDHNFHLVFLVDEIGQYIGDNRNLMLNLQTVVETLGTTSLGKVWVLVTSQESIDDVIKVKGDDFSRIQGRFDTRLSLSSTSADEVIKKRILDKKPTVTERLKAVYPEQGPILNNLISFRGTPGNYRGYNDGIEFAQDYPFVPYQFKLLQNIFEQVRKHGSSGKHLSEGERSLLSAYQEAAQQYGDEEEGALIPLYAFYNTMSEFLNPTITRVINGAINNPNLSDDEFHVNLLKVLFMIKYIEEIPGNIDNLATLILTNVNDDKTTLKQNLTESLNKLRQERLIQKNGEHYIFLTDEEQDINREIQSISVDEMDIINALSEYLFEDIYPEKKFKFSNHYQFNFNEELDTVKRGRQTAGINLSVLTALSTSDLADEELQMQTMNSRDLIVRLGGDASYIEEMEEVLKIEQYRRRRNMNDLSETKQNILNNKQAEVRERRRRVRDLLEASVKEADFYSNGQKLITNGSTARERINHGLSYLVENTYNKLSLVKDHIDSERDLKQKITSNDTGSLALEMDDSTYPNISAMNEIEQYIELQTQMSKQITVKLIYDHFGTVPFGWKALDIAGMLVDLLKDEKIRLRYNTIYLNMQESQKELMDVFTNNTESAKGIILKREKVDAALISKVRRIARSLFDIVSLPQDEDGMMLGIQELINNKKNEIKTYKQDYTNKNYPGLSLLEKGIELFDHFTNQLDNVTYFNKLVEMEDDLIQWDDDFELVKGFFESNQKNLFDNGLEILNRYERDQLFFENEMNETIENSVQELKGIIRNPIPYSEIKDIPGLVDIFKQTFDEILKDRQNKAKEKLQTDFETLKNLSSQEGVSDQTRTKIDQAWTSYLKQVDETTDIHRVDALTVYSSDARDNIELTIRREMEKLSQENSGNEGYPTTIFESKPVRQVRVASLVKSTKLETEQDIEDYLNELSRELKRHINMNHIIELVD</sequence>
<comment type="caution">
    <text evidence="5">The sequence shown here is derived from an EMBL/GenBank/DDBJ whole genome shotgun (WGS) entry which is preliminary data.</text>
</comment>
<dbReference type="SUPFAM" id="SSF52540">
    <property type="entry name" value="P-loop containing nucleoside triphosphate hydrolases"/>
    <property type="match status" value="1"/>
</dbReference>
<evidence type="ECO:0000259" key="2">
    <source>
        <dbReference type="Pfam" id="PF25791"/>
    </source>
</evidence>
<keyword evidence="1" id="KW-0175">Coiled coil</keyword>
<dbReference type="InterPro" id="IPR058037">
    <property type="entry name" value="BREX_BrxC_helical"/>
</dbReference>
<feature type="domain" description="Probable ATP-binding protein BrxC 4th six-stranded beta-sheet" evidence="4">
    <location>
        <begin position="557"/>
        <end position="727"/>
    </location>
</feature>
<proteinExistence type="predicted"/>
<dbReference type="Proteomes" id="UP000257076">
    <property type="component" value="Unassembled WGS sequence"/>
</dbReference>
<evidence type="ECO:0000313" key="5">
    <source>
        <dbReference type="EMBL" id="REG25599.1"/>
    </source>
</evidence>
<accession>A0A3E0B0V7</accession>
<feature type="domain" description="Probable ATP-binding protein BrxC winged helix-turn-helix" evidence="2">
    <location>
        <begin position="734"/>
        <end position="863"/>
    </location>
</feature>
<dbReference type="Pfam" id="PF25792">
    <property type="entry name" value="BREX_BrxC_helical"/>
    <property type="match status" value="1"/>
</dbReference>
<dbReference type="InterPro" id="IPR058036">
    <property type="entry name" value="BREX_BrxC_4th"/>
</dbReference>
<keyword evidence="6" id="KW-1185">Reference proteome</keyword>
<dbReference type="EMBL" id="QUMW01000009">
    <property type="protein sequence ID" value="REG25599.1"/>
    <property type="molecule type" value="Genomic_DNA"/>
</dbReference>
<dbReference type="Pfam" id="PF25791">
    <property type="entry name" value="WHD_BREX_BrxC"/>
    <property type="match status" value="1"/>
</dbReference>
<dbReference type="InterPro" id="IPR047679">
    <property type="entry name" value="BREX_BrxC"/>
</dbReference>
<evidence type="ECO:0000313" key="6">
    <source>
        <dbReference type="Proteomes" id="UP000257076"/>
    </source>
</evidence>
<protein>
    <recommendedName>
        <fullName evidence="7">BREX system P-loop protein BrxC</fullName>
    </recommendedName>
</protein>
<evidence type="ECO:0000256" key="1">
    <source>
        <dbReference type="SAM" id="Coils"/>
    </source>
</evidence>
<dbReference type="OrthoDB" id="3201900at2"/>